<keyword evidence="7" id="KW-1185">Reference proteome</keyword>
<proteinExistence type="predicted"/>
<reference evidence="5 7" key="2">
    <citation type="submission" date="2014-03" db="EMBL/GenBank/DDBJ databases">
        <title>Genomics of Bifidobacteria.</title>
        <authorList>
            <person name="Ventura M."/>
            <person name="Milani C."/>
            <person name="Lugli G.A."/>
        </authorList>
    </citation>
    <scope>NUCLEOTIDE SEQUENCE [LARGE SCALE GENOMIC DNA]</scope>
    <source>
        <strain evidence="5 7">LMG 11596</strain>
    </source>
</reference>
<evidence type="ECO:0000313" key="6">
    <source>
        <dbReference type="Proteomes" id="UP000003656"/>
    </source>
</evidence>
<feature type="region of interest" description="Disordered" evidence="1">
    <location>
        <begin position="47"/>
        <end position="179"/>
    </location>
</feature>
<feature type="compositionally biased region" description="Low complexity" evidence="1">
    <location>
        <begin position="118"/>
        <end position="133"/>
    </location>
</feature>
<evidence type="ECO:0000313" key="4">
    <source>
        <dbReference type="EMBL" id="EFA22921.1"/>
    </source>
</evidence>
<dbReference type="InterPro" id="IPR007921">
    <property type="entry name" value="CHAP_dom"/>
</dbReference>
<dbReference type="EMBL" id="ABXB03000003">
    <property type="protein sequence ID" value="EFA22921.1"/>
    <property type="molecule type" value="Genomic_DNA"/>
</dbReference>
<dbReference type="Gene3D" id="3.90.1720.10">
    <property type="entry name" value="endopeptidase domain like (from Nostoc punctiforme)"/>
    <property type="match status" value="1"/>
</dbReference>
<feature type="compositionally biased region" description="Basic and acidic residues" evidence="1">
    <location>
        <begin position="143"/>
        <end position="164"/>
    </location>
</feature>
<dbReference type="RefSeq" id="WP_006295413.1">
    <property type="nucleotide sequence ID" value="NZ_ABXB03000003.1"/>
</dbReference>
<dbReference type="eggNOG" id="COG5263">
    <property type="taxonomic scope" value="Bacteria"/>
</dbReference>
<evidence type="ECO:0000313" key="7">
    <source>
        <dbReference type="Proteomes" id="UP000029074"/>
    </source>
</evidence>
<dbReference type="Proteomes" id="UP000003656">
    <property type="component" value="Unassembled WGS sequence"/>
</dbReference>
<dbReference type="SUPFAM" id="SSF69360">
    <property type="entry name" value="Cell wall binding repeat"/>
    <property type="match status" value="1"/>
</dbReference>
<feature type="compositionally biased region" description="Polar residues" evidence="1">
    <location>
        <begin position="60"/>
        <end position="76"/>
    </location>
</feature>
<evidence type="ECO:0000256" key="1">
    <source>
        <dbReference type="SAM" id="MobiDB-lite"/>
    </source>
</evidence>
<dbReference type="Proteomes" id="UP000029074">
    <property type="component" value="Unassembled WGS sequence"/>
</dbReference>
<keyword evidence="5" id="KW-0808">Transferase</keyword>
<evidence type="ECO:0000256" key="2">
    <source>
        <dbReference type="SAM" id="SignalP"/>
    </source>
</evidence>
<feature type="chain" id="PRO_5044729456" evidence="2">
    <location>
        <begin position="22"/>
        <end position="553"/>
    </location>
</feature>
<name>D1NVS0_9BIFI</name>
<feature type="domain" description="Peptidase C51" evidence="3">
    <location>
        <begin position="437"/>
        <end position="525"/>
    </location>
</feature>
<dbReference type="SUPFAM" id="SSF54001">
    <property type="entry name" value="Cysteine proteinases"/>
    <property type="match status" value="1"/>
</dbReference>
<dbReference type="EC" id="2.4.1.5" evidence="5"/>
<accession>D1NVS0</accession>
<feature type="compositionally biased region" description="Acidic residues" evidence="1">
    <location>
        <begin position="104"/>
        <end position="117"/>
    </location>
</feature>
<dbReference type="EMBL" id="JGYW01000003">
    <property type="protein sequence ID" value="KFI59382.1"/>
    <property type="molecule type" value="Genomic_DNA"/>
</dbReference>
<dbReference type="Gene3D" id="2.20.120.10">
    <property type="entry name" value="Multimodular pneumococcal cell wall endolysin, domain 3"/>
    <property type="match status" value="1"/>
</dbReference>
<dbReference type="AlphaFoldDB" id="D1NVS0"/>
<dbReference type="OrthoDB" id="2032428at2"/>
<gene>
    <name evidence="5" type="ORF">BGLCM_0492</name>
    <name evidence="4" type="ORF">BIFGAL_03963</name>
</gene>
<dbReference type="GO" id="GO:0047849">
    <property type="term" value="F:dextransucrase activity"/>
    <property type="evidence" value="ECO:0007669"/>
    <property type="project" value="UniProtKB-EC"/>
</dbReference>
<sequence>MRHSKFKAAAALIIGASLAQGAIFPSIALGDHLDTDVPTYTVEAMNADGTPAASNDFDDQTTSPANNGKPSTSTNVTPDATDTPSTPDATEPSQQPSSGAGTDTDADADAGTNDDADATTPDDGQQQPNVDVDANTDPDADTADTKETPRLMSAKNDKDSKEQQDTVTPPSPDYTGWVDHKGKRYWFDNGTMAKGKEIFDQDSNAWYFVESDGTMAKDKDAYIRTGSGKWIRLAKDGKRVHGENYRNGSWYYFDTKTGAMLKGVRLIPVKGGGSKWVYYDLQTGKMAHGEKYLNYDKEHTGWYYFHPDTGAMQYGFIYHGNAKKWVFYHRQNGKMLYGEQCIDKGWYFFNKTTGARAHGFTNLPGKRVFYNTSNGRMVYGATLINDRPYFFDKTTGRQWSKNELVNKIVSTARSFRLKHPDCPGALALNGGIICPQGPCMSFVWYVFHAAGLDVFLCNGGAVNGRPSGIPDDNYSWYAKRGRISSSPKVGDIVFWRFTNGYSWSTNASHAGIVVNVAPGKITVMDAAFNNIDERPIYSSYYPSTPMFATPYYG</sequence>
<feature type="compositionally biased region" description="Low complexity" evidence="1">
    <location>
        <begin position="77"/>
        <end position="103"/>
    </location>
</feature>
<organism evidence="4 6">
    <name type="scientific">Bifidobacterium gallicum DSM 20093 = LMG 11596</name>
    <dbReference type="NCBI Taxonomy" id="561180"/>
    <lineage>
        <taxon>Bacteria</taxon>
        <taxon>Bacillati</taxon>
        <taxon>Actinomycetota</taxon>
        <taxon>Actinomycetes</taxon>
        <taxon>Bifidobacteriales</taxon>
        <taxon>Bifidobacteriaceae</taxon>
        <taxon>Bifidobacterium</taxon>
    </lineage>
</organism>
<dbReference type="Gene3D" id="2.10.270.10">
    <property type="entry name" value="Cholin Binding"/>
    <property type="match status" value="3"/>
</dbReference>
<keyword evidence="5" id="KW-0328">Glycosyltransferase</keyword>
<keyword evidence="2" id="KW-0732">Signal</keyword>
<protein>
    <submittedName>
        <fullName evidence="4">Cell wall-binding repeat protein</fullName>
    </submittedName>
    <submittedName>
        <fullName evidence="5">Surface protective antigen spaA</fullName>
        <ecNumber evidence="5">2.4.1.5</ecNumber>
    </submittedName>
</protein>
<feature type="signal peptide" evidence="2">
    <location>
        <begin position="1"/>
        <end position="21"/>
    </location>
</feature>
<reference evidence="4 6" key="1">
    <citation type="submission" date="2009-11" db="EMBL/GenBank/DDBJ databases">
        <authorList>
            <person name="Weinstock G."/>
            <person name="Sodergren E."/>
            <person name="Clifton S."/>
            <person name="Fulton L."/>
            <person name="Fulton B."/>
            <person name="Courtney L."/>
            <person name="Fronick C."/>
            <person name="Harrison M."/>
            <person name="Strong C."/>
            <person name="Farmer C."/>
            <person name="Delahaunty K."/>
            <person name="Markovic C."/>
            <person name="Hall O."/>
            <person name="Minx P."/>
            <person name="Tomlinson C."/>
            <person name="Mitreva M."/>
            <person name="Nelson J."/>
            <person name="Hou S."/>
            <person name="Wollam A."/>
            <person name="Pepin K.H."/>
            <person name="Johnson M."/>
            <person name="Bhonagiri V."/>
            <person name="Nash W.E."/>
            <person name="Warren W."/>
            <person name="Chinwalla A."/>
            <person name="Mardis E.R."/>
            <person name="Wilson R.K."/>
        </authorList>
    </citation>
    <scope>NUCLEOTIDE SEQUENCE [LARGE SCALE GENOMIC DNA]</scope>
    <source>
        <strain evidence="4 6">DSM 20093</strain>
    </source>
</reference>
<dbReference type="Pfam" id="PF05257">
    <property type="entry name" value="CHAP"/>
    <property type="match status" value="1"/>
</dbReference>
<evidence type="ECO:0000259" key="3">
    <source>
        <dbReference type="Pfam" id="PF05257"/>
    </source>
</evidence>
<evidence type="ECO:0000313" key="5">
    <source>
        <dbReference type="EMBL" id="KFI59382.1"/>
    </source>
</evidence>
<dbReference type="STRING" id="561180.BIFGAL_03963"/>
<dbReference type="InterPro" id="IPR038765">
    <property type="entry name" value="Papain-like_cys_pep_sf"/>
</dbReference>
<comment type="caution">
    <text evidence="4">The sequence shown here is derived from an EMBL/GenBank/DDBJ whole genome shotgun (WGS) entry which is preliminary data.</text>
</comment>